<name>A0A9D4F7X2_DREPO</name>
<proteinExistence type="predicted"/>
<feature type="region of interest" description="Disordered" evidence="1">
    <location>
        <begin position="1"/>
        <end position="50"/>
    </location>
</feature>
<feature type="compositionally biased region" description="Acidic residues" evidence="1">
    <location>
        <begin position="29"/>
        <end position="42"/>
    </location>
</feature>
<organism evidence="2 3">
    <name type="scientific">Dreissena polymorpha</name>
    <name type="common">Zebra mussel</name>
    <name type="synonym">Mytilus polymorpha</name>
    <dbReference type="NCBI Taxonomy" id="45954"/>
    <lineage>
        <taxon>Eukaryota</taxon>
        <taxon>Metazoa</taxon>
        <taxon>Spiralia</taxon>
        <taxon>Lophotrochozoa</taxon>
        <taxon>Mollusca</taxon>
        <taxon>Bivalvia</taxon>
        <taxon>Autobranchia</taxon>
        <taxon>Heteroconchia</taxon>
        <taxon>Euheterodonta</taxon>
        <taxon>Imparidentia</taxon>
        <taxon>Neoheterodontei</taxon>
        <taxon>Myida</taxon>
        <taxon>Dreissenoidea</taxon>
        <taxon>Dreissenidae</taxon>
        <taxon>Dreissena</taxon>
    </lineage>
</organism>
<dbReference type="Proteomes" id="UP000828390">
    <property type="component" value="Unassembled WGS sequence"/>
</dbReference>
<evidence type="ECO:0000313" key="3">
    <source>
        <dbReference type="Proteomes" id="UP000828390"/>
    </source>
</evidence>
<dbReference type="AlphaFoldDB" id="A0A9D4F7X2"/>
<reference evidence="2" key="2">
    <citation type="submission" date="2020-11" db="EMBL/GenBank/DDBJ databases">
        <authorList>
            <person name="McCartney M.A."/>
            <person name="Auch B."/>
            <person name="Kono T."/>
            <person name="Mallez S."/>
            <person name="Becker A."/>
            <person name="Gohl D.M."/>
            <person name="Silverstein K.A.T."/>
            <person name="Koren S."/>
            <person name="Bechman K.B."/>
            <person name="Herman A."/>
            <person name="Abrahante J.E."/>
            <person name="Garbe J."/>
        </authorList>
    </citation>
    <scope>NUCLEOTIDE SEQUENCE</scope>
    <source>
        <strain evidence="2">Duluth1</strain>
        <tissue evidence="2">Whole animal</tissue>
    </source>
</reference>
<reference evidence="2" key="1">
    <citation type="journal article" date="2019" name="bioRxiv">
        <title>The Genome of the Zebra Mussel, Dreissena polymorpha: A Resource for Invasive Species Research.</title>
        <authorList>
            <person name="McCartney M.A."/>
            <person name="Auch B."/>
            <person name="Kono T."/>
            <person name="Mallez S."/>
            <person name="Zhang Y."/>
            <person name="Obille A."/>
            <person name="Becker A."/>
            <person name="Abrahante J.E."/>
            <person name="Garbe J."/>
            <person name="Badalamenti J.P."/>
            <person name="Herman A."/>
            <person name="Mangelson H."/>
            <person name="Liachko I."/>
            <person name="Sullivan S."/>
            <person name="Sone E.D."/>
            <person name="Koren S."/>
            <person name="Silverstein K.A.T."/>
            <person name="Beckman K.B."/>
            <person name="Gohl D.M."/>
        </authorList>
    </citation>
    <scope>NUCLEOTIDE SEQUENCE</scope>
    <source>
        <strain evidence="2">Duluth1</strain>
        <tissue evidence="2">Whole animal</tissue>
    </source>
</reference>
<accession>A0A9D4F7X2</accession>
<keyword evidence="3" id="KW-1185">Reference proteome</keyword>
<evidence type="ECO:0000313" key="2">
    <source>
        <dbReference type="EMBL" id="KAH3792946.1"/>
    </source>
</evidence>
<comment type="caution">
    <text evidence="2">The sequence shown here is derived from an EMBL/GenBank/DDBJ whole genome shotgun (WGS) entry which is preliminary data.</text>
</comment>
<evidence type="ECO:0000256" key="1">
    <source>
        <dbReference type="SAM" id="MobiDB-lite"/>
    </source>
</evidence>
<gene>
    <name evidence="2" type="ORF">DPMN_146448</name>
</gene>
<sequence length="50" mass="5724">MHALLVSRSNTTDEELGEMTKTTNPDNINIDEDFSTDEDEEVEGRYYQVA</sequence>
<dbReference type="EMBL" id="JAIWYP010000007">
    <property type="protein sequence ID" value="KAH3792946.1"/>
    <property type="molecule type" value="Genomic_DNA"/>
</dbReference>
<protein>
    <submittedName>
        <fullName evidence="2">Uncharacterized protein</fullName>
    </submittedName>
</protein>